<dbReference type="STRING" id="8081.ENSPREP00000027232"/>
<evidence type="ECO:0000313" key="3">
    <source>
        <dbReference type="Proteomes" id="UP000242638"/>
    </source>
</evidence>
<organism evidence="2 3">
    <name type="scientific">Poecilia reticulata</name>
    <name type="common">Guppy</name>
    <name type="synonym">Acanthophacelus reticulatus</name>
    <dbReference type="NCBI Taxonomy" id="8081"/>
    <lineage>
        <taxon>Eukaryota</taxon>
        <taxon>Metazoa</taxon>
        <taxon>Chordata</taxon>
        <taxon>Craniata</taxon>
        <taxon>Vertebrata</taxon>
        <taxon>Euteleostomi</taxon>
        <taxon>Actinopterygii</taxon>
        <taxon>Neopterygii</taxon>
        <taxon>Teleostei</taxon>
        <taxon>Neoteleostei</taxon>
        <taxon>Acanthomorphata</taxon>
        <taxon>Ovalentaria</taxon>
        <taxon>Atherinomorphae</taxon>
        <taxon>Cyprinodontiformes</taxon>
        <taxon>Poeciliidae</taxon>
        <taxon>Poeciliinae</taxon>
        <taxon>Poecilia</taxon>
    </lineage>
</organism>
<evidence type="ECO:0000313" key="2">
    <source>
        <dbReference type="Ensembl" id="ENSPREP00000027232.1"/>
    </source>
</evidence>
<dbReference type="Proteomes" id="UP000242638">
    <property type="component" value="Unassembled WGS sequence"/>
</dbReference>
<reference evidence="3" key="1">
    <citation type="submission" date="2013-11" db="EMBL/GenBank/DDBJ databases">
        <title>The genomic landscape of the Guanapo guppy.</title>
        <authorList>
            <person name="Kuenstner A."/>
            <person name="Dreyer C."/>
        </authorList>
    </citation>
    <scope>NUCLEOTIDE SEQUENCE</scope>
    <source>
        <strain evidence="3">Guanapo</strain>
    </source>
</reference>
<feature type="region of interest" description="Disordered" evidence="1">
    <location>
        <begin position="1"/>
        <end position="24"/>
    </location>
</feature>
<protein>
    <submittedName>
        <fullName evidence="2">Uncharacterized protein</fullName>
    </submittedName>
</protein>
<keyword evidence="3" id="KW-1185">Reference proteome</keyword>
<reference evidence="2" key="3">
    <citation type="submission" date="2025-09" db="UniProtKB">
        <authorList>
            <consortium name="Ensembl"/>
        </authorList>
    </citation>
    <scope>IDENTIFICATION</scope>
    <source>
        <strain evidence="2">Guanapo</strain>
    </source>
</reference>
<name>A0A3P9PZ97_POERE</name>
<dbReference type="Ensembl" id="ENSPRET00000027522.1">
    <property type="protein sequence ID" value="ENSPREP00000027232.1"/>
    <property type="gene ID" value="ENSPREG00000018409.1"/>
</dbReference>
<accession>A0A3P9PZ97</accession>
<evidence type="ECO:0000256" key="1">
    <source>
        <dbReference type="SAM" id="MobiDB-lite"/>
    </source>
</evidence>
<reference evidence="2" key="2">
    <citation type="submission" date="2025-08" db="UniProtKB">
        <authorList>
            <consortium name="Ensembl"/>
        </authorList>
    </citation>
    <scope>IDENTIFICATION</scope>
    <source>
        <strain evidence="2">Guanapo</strain>
    </source>
</reference>
<dbReference type="GeneTree" id="ENSGT00940000177504"/>
<proteinExistence type="predicted"/>
<dbReference type="AlphaFoldDB" id="A0A3P9PZ97"/>
<sequence length="104" mass="11600">MTTEKTEENEETCGRQRQEDSSSKASFTTLSSIAIQAGQTQIVASVLQSGSLIHLQLVQFQPGLCEIGSDQEENHILIQEQQQLLEKLQVHKDSHSLIKACTKY</sequence>
<feature type="compositionally biased region" description="Basic and acidic residues" evidence="1">
    <location>
        <begin position="1"/>
        <end position="22"/>
    </location>
</feature>